<dbReference type="AlphaFoldDB" id="A0A7C8HED9"/>
<dbReference type="Pfam" id="PF02780">
    <property type="entry name" value="Transketolase_C"/>
    <property type="match status" value="1"/>
</dbReference>
<name>A0A7C8HED9_9FIRM</name>
<dbReference type="PANTHER" id="PTHR43825">
    <property type="entry name" value="PYRUVATE DEHYDROGENASE E1 COMPONENT"/>
    <property type="match status" value="1"/>
</dbReference>
<reference evidence="5 6" key="1">
    <citation type="submission" date="2019-12" db="EMBL/GenBank/DDBJ databases">
        <title>Defluviitalea raffinosedens, isolated from a biogas fermenter, genome sequencing and characterization.</title>
        <authorList>
            <person name="Rettenmaier R."/>
            <person name="Schneider M."/>
            <person name="Neuhaus K."/>
            <person name="Liebl W."/>
            <person name="Zverlov V."/>
        </authorList>
    </citation>
    <scope>NUCLEOTIDE SEQUENCE [LARGE SCALE GENOMIC DNA]</scope>
    <source>
        <strain evidence="5 6">249c-K6</strain>
    </source>
</reference>
<dbReference type="Proteomes" id="UP000483018">
    <property type="component" value="Unassembled WGS sequence"/>
</dbReference>
<dbReference type="InterPro" id="IPR005475">
    <property type="entry name" value="Transketolase-like_Pyr-bd"/>
</dbReference>
<keyword evidence="3" id="KW-0786">Thiamine pyrophosphate</keyword>
<keyword evidence="6" id="KW-1185">Reference proteome</keyword>
<dbReference type="CDD" id="cd07033">
    <property type="entry name" value="TPP_PYR_DXS_TK_like"/>
    <property type="match status" value="1"/>
</dbReference>
<dbReference type="InterPro" id="IPR009014">
    <property type="entry name" value="Transketo_C/PFOR_II"/>
</dbReference>
<protein>
    <submittedName>
        <fullName evidence="5">Transketolase family protein</fullName>
    </submittedName>
</protein>
<feature type="domain" description="Transketolase-like pyrimidine-binding" evidence="4">
    <location>
        <begin position="5"/>
        <end position="170"/>
    </location>
</feature>
<comment type="cofactor">
    <cofactor evidence="1">
        <name>thiamine diphosphate</name>
        <dbReference type="ChEBI" id="CHEBI:58937"/>
    </cofactor>
</comment>
<dbReference type="SMART" id="SM00861">
    <property type="entry name" value="Transket_pyr"/>
    <property type="match status" value="1"/>
</dbReference>
<dbReference type="PANTHER" id="PTHR43825:SF1">
    <property type="entry name" value="TRANSKETOLASE-LIKE PYRIMIDINE-BINDING DOMAIN-CONTAINING PROTEIN"/>
    <property type="match status" value="1"/>
</dbReference>
<dbReference type="RefSeq" id="WP_158740291.1">
    <property type="nucleotide sequence ID" value="NZ_WSLF01000006.1"/>
</dbReference>
<evidence type="ECO:0000256" key="3">
    <source>
        <dbReference type="ARBA" id="ARBA00023052"/>
    </source>
</evidence>
<evidence type="ECO:0000256" key="2">
    <source>
        <dbReference type="ARBA" id="ARBA00007131"/>
    </source>
</evidence>
<dbReference type="InterPro" id="IPR033248">
    <property type="entry name" value="Transketolase_C"/>
</dbReference>
<evidence type="ECO:0000256" key="1">
    <source>
        <dbReference type="ARBA" id="ARBA00001964"/>
    </source>
</evidence>
<dbReference type="FunFam" id="3.40.50.970:FF:000129">
    <property type="entry name" value="Transketolase"/>
    <property type="match status" value="1"/>
</dbReference>
<gene>
    <name evidence="5" type="ORF">GND95_07755</name>
</gene>
<evidence type="ECO:0000313" key="5">
    <source>
        <dbReference type="EMBL" id="KAE9634008.1"/>
    </source>
</evidence>
<evidence type="ECO:0000259" key="4">
    <source>
        <dbReference type="SMART" id="SM00861"/>
    </source>
</evidence>
<dbReference type="SUPFAM" id="SSF52518">
    <property type="entry name" value="Thiamin diphosphate-binding fold (THDP-binding)"/>
    <property type="match status" value="1"/>
</dbReference>
<comment type="caution">
    <text evidence="5">The sequence shown here is derived from an EMBL/GenBank/DDBJ whole genome shotgun (WGS) entry which is preliminary data.</text>
</comment>
<comment type="similarity">
    <text evidence="2">Belongs to the transketolase family.</text>
</comment>
<sequence length="311" mass="33306">MGNNIAIRDAYGEALLNLGKKNDKVVVLEADVGASTKSILFGKEFPERYFNVGISEFNMVAMSAGFATQDLIPFVNTFAVFMTTRGSDPIQSLIAYDKLNVKIAGNYAGLSDSYDGASHQAITDIAVVRSMPNMTVVSVSDAVETAKAVEAIAEYDGPVYLRLSRAPAPVIFDENYDFRIGKGVELKTGKDVAIIATGTILHNALKAADLLKEEGIEATVINIHTIKPIDEELIIDAAKRTGAVLTVEEHSIHGGLGSAVAEVLSKACPTPIEFVGATKFAESGDYNELLEKYGYGPKSIAEKAKLVIKNK</sequence>
<accession>A0A7C8HED9</accession>
<evidence type="ECO:0000313" key="6">
    <source>
        <dbReference type="Proteomes" id="UP000483018"/>
    </source>
</evidence>
<proteinExistence type="inferred from homology"/>
<organism evidence="5 6">
    <name type="scientific">Defluviitalea raffinosedens</name>
    <dbReference type="NCBI Taxonomy" id="1450156"/>
    <lineage>
        <taxon>Bacteria</taxon>
        <taxon>Bacillati</taxon>
        <taxon>Bacillota</taxon>
        <taxon>Clostridia</taxon>
        <taxon>Lachnospirales</taxon>
        <taxon>Defluviitaleaceae</taxon>
        <taxon>Defluviitalea</taxon>
    </lineage>
</organism>
<dbReference type="Gene3D" id="3.40.50.920">
    <property type="match status" value="1"/>
</dbReference>
<dbReference type="EMBL" id="WSLF01000006">
    <property type="protein sequence ID" value="KAE9634008.1"/>
    <property type="molecule type" value="Genomic_DNA"/>
</dbReference>
<dbReference type="OrthoDB" id="8732661at2"/>
<dbReference type="Gene3D" id="3.40.50.970">
    <property type="match status" value="1"/>
</dbReference>
<dbReference type="SUPFAM" id="SSF52922">
    <property type="entry name" value="TK C-terminal domain-like"/>
    <property type="match status" value="1"/>
</dbReference>
<dbReference type="InterPro" id="IPR051157">
    <property type="entry name" value="PDH/Transketolase"/>
</dbReference>
<dbReference type="InterPro" id="IPR029061">
    <property type="entry name" value="THDP-binding"/>
</dbReference>
<dbReference type="Pfam" id="PF02779">
    <property type="entry name" value="Transket_pyr"/>
    <property type="match status" value="1"/>
</dbReference>